<sequence length="123" mass="13211">MRKPAFFIAATSAVAIILATSSVTLPQLAFADASLIAKGKKIAENRKKGNCFTCHQYEGAVAPGNMGPPLVAMKARFPDKAKLRDQIADPTKANPASVMPPFGKHEVLSKDEINAIVEWVYSL</sequence>
<keyword evidence="2" id="KW-0479">Metal-binding</keyword>
<dbReference type="GO" id="GO:0009055">
    <property type="term" value="F:electron transfer activity"/>
    <property type="evidence" value="ECO:0007669"/>
    <property type="project" value="InterPro"/>
</dbReference>
<dbReference type="PROSITE" id="PS51007">
    <property type="entry name" value="CYTC"/>
    <property type="match status" value="1"/>
</dbReference>
<keyword evidence="3" id="KW-0408">Iron</keyword>
<organism evidence="5">
    <name type="scientific">hydrothermal vent metagenome</name>
    <dbReference type="NCBI Taxonomy" id="652676"/>
    <lineage>
        <taxon>unclassified sequences</taxon>
        <taxon>metagenomes</taxon>
        <taxon>ecological metagenomes</taxon>
    </lineage>
</organism>
<reference evidence="5" key="1">
    <citation type="submission" date="2018-06" db="EMBL/GenBank/DDBJ databases">
        <authorList>
            <person name="Zhirakovskaya E."/>
        </authorList>
    </citation>
    <scope>NUCLEOTIDE SEQUENCE</scope>
</reference>
<proteinExistence type="predicted"/>
<name>A0A3B1A0Z1_9ZZZZ</name>
<evidence type="ECO:0000256" key="2">
    <source>
        <dbReference type="ARBA" id="ARBA00022723"/>
    </source>
</evidence>
<gene>
    <name evidence="5" type="ORF">MNBD_GAMMA22-2820</name>
</gene>
<dbReference type="InterPro" id="IPR009056">
    <property type="entry name" value="Cyt_c-like_dom"/>
</dbReference>
<evidence type="ECO:0000313" key="5">
    <source>
        <dbReference type="EMBL" id="VAW91799.1"/>
    </source>
</evidence>
<dbReference type="Pfam" id="PF13442">
    <property type="entry name" value="Cytochrome_CBB3"/>
    <property type="match status" value="1"/>
</dbReference>
<dbReference type="AlphaFoldDB" id="A0A3B1A0Z1"/>
<feature type="domain" description="Cytochrome c" evidence="4">
    <location>
        <begin position="34"/>
        <end position="123"/>
    </location>
</feature>
<evidence type="ECO:0000259" key="4">
    <source>
        <dbReference type="PROSITE" id="PS51007"/>
    </source>
</evidence>
<dbReference type="GO" id="GO:0046872">
    <property type="term" value="F:metal ion binding"/>
    <property type="evidence" value="ECO:0007669"/>
    <property type="project" value="UniProtKB-KW"/>
</dbReference>
<evidence type="ECO:0000256" key="3">
    <source>
        <dbReference type="ARBA" id="ARBA00023004"/>
    </source>
</evidence>
<dbReference type="NCBIfam" id="TIGR04485">
    <property type="entry name" value="thiosulf_SoxX"/>
    <property type="match status" value="1"/>
</dbReference>
<accession>A0A3B1A0Z1</accession>
<dbReference type="Gene3D" id="1.10.760.10">
    <property type="entry name" value="Cytochrome c-like domain"/>
    <property type="match status" value="1"/>
</dbReference>
<dbReference type="SUPFAM" id="SSF46626">
    <property type="entry name" value="Cytochrome c"/>
    <property type="match status" value="1"/>
</dbReference>
<keyword evidence="1" id="KW-0349">Heme</keyword>
<dbReference type="InterPro" id="IPR030999">
    <property type="entry name" value="Thiosulf_SoxX"/>
</dbReference>
<dbReference type="GO" id="GO:0020037">
    <property type="term" value="F:heme binding"/>
    <property type="evidence" value="ECO:0007669"/>
    <property type="project" value="InterPro"/>
</dbReference>
<dbReference type="EMBL" id="UOFS01000006">
    <property type="protein sequence ID" value="VAW91799.1"/>
    <property type="molecule type" value="Genomic_DNA"/>
</dbReference>
<dbReference type="InterPro" id="IPR036909">
    <property type="entry name" value="Cyt_c-like_dom_sf"/>
</dbReference>
<protein>
    <recommendedName>
        <fullName evidence="4">Cytochrome c domain-containing protein</fullName>
    </recommendedName>
</protein>
<evidence type="ECO:0000256" key="1">
    <source>
        <dbReference type="ARBA" id="ARBA00022617"/>
    </source>
</evidence>